<dbReference type="EMBL" id="VSSQ01001986">
    <property type="protein sequence ID" value="MPM12532.1"/>
    <property type="molecule type" value="Genomic_DNA"/>
</dbReference>
<name>A0A644X8Q1_9ZZZZ</name>
<feature type="domain" description="Schlafen AlbA-2" evidence="1">
    <location>
        <begin position="30"/>
        <end position="158"/>
    </location>
</feature>
<reference evidence="2" key="1">
    <citation type="submission" date="2019-08" db="EMBL/GenBank/DDBJ databases">
        <authorList>
            <person name="Kucharzyk K."/>
            <person name="Murdoch R.W."/>
            <person name="Higgins S."/>
            <person name="Loffler F."/>
        </authorList>
    </citation>
    <scope>NUCLEOTIDE SEQUENCE</scope>
</reference>
<gene>
    <name evidence="2" type="ORF">SDC9_58885</name>
</gene>
<evidence type="ECO:0000259" key="1">
    <source>
        <dbReference type="Pfam" id="PF04326"/>
    </source>
</evidence>
<dbReference type="InterPro" id="IPR038461">
    <property type="entry name" value="Schlafen_AlbA_2_dom_sf"/>
</dbReference>
<dbReference type="AlphaFoldDB" id="A0A644X8Q1"/>
<protein>
    <recommendedName>
        <fullName evidence="1">Schlafen AlbA-2 domain-containing protein</fullName>
    </recommendedName>
</protein>
<dbReference type="InterPro" id="IPR007421">
    <property type="entry name" value="Schlafen_AlbA_2_dom"/>
</dbReference>
<sequence length="443" mass="51234">MEIKDPFAQENLNEIFKISPVSSERLLSRESSCLEFKESFGWSSLPKYLKTSAAYANTKGGYIVFGIANRPHLLRGLTCENLNSFENMDPEKMSNHFNEHFSPEIKWTIHEFELDGKIFGLLYIYESDDKPIVCIKEVGKELKECDIFYRYRGRTERIKYPELKMILESKRENEQRLWMRHLENIARIGVRETGIFDLHTGSVTGNGGSFLIDESLLSQLSFIKEGEFSEIEGEPVLKLVGTLKPLSGMINGKPVKHIIKSKGIRTSDIVLSMLGQENMPDPKEYIKQICFETTAYLPVYYYIKKSGTALPKIIEMLDGVISRSPTRGKLINRLKTLKTQQLPIPDVNTISANKKREYKKMILERQIDETVDGQNLIYCLQAIRTLQKDEILFNSEYVRELLHIWFNKHYVSAKGQLADNLRRAICWIDEALYWDDCETETEP</sequence>
<proteinExistence type="predicted"/>
<accession>A0A644X8Q1</accession>
<evidence type="ECO:0000313" key="2">
    <source>
        <dbReference type="EMBL" id="MPM12532.1"/>
    </source>
</evidence>
<comment type="caution">
    <text evidence="2">The sequence shown here is derived from an EMBL/GenBank/DDBJ whole genome shotgun (WGS) entry which is preliminary data.</text>
</comment>
<dbReference type="Gene3D" id="3.30.950.30">
    <property type="entry name" value="Schlafen, AAA domain"/>
    <property type="match status" value="1"/>
</dbReference>
<organism evidence="2">
    <name type="scientific">bioreactor metagenome</name>
    <dbReference type="NCBI Taxonomy" id="1076179"/>
    <lineage>
        <taxon>unclassified sequences</taxon>
        <taxon>metagenomes</taxon>
        <taxon>ecological metagenomes</taxon>
    </lineage>
</organism>
<dbReference type="Pfam" id="PF04326">
    <property type="entry name" value="SLFN_AlbA_2"/>
    <property type="match status" value="1"/>
</dbReference>